<keyword evidence="9" id="KW-1185">Reference proteome</keyword>
<dbReference type="KEGG" id="ccs:CCNA_03165"/>
<evidence type="ECO:0000313" key="8">
    <source>
        <dbReference type="EMBL" id="ACL96630.1"/>
    </source>
</evidence>
<dbReference type="PATRIC" id="fig|565050.3.peg.3091"/>
<feature type="transmembrane region" description="Helical" evidence="6">
    <location>
        <begin position="307"/>
        <end position="325"/>
    </location>
</feature>
<feature type="transmembrane region" description="Helical" evidence="6">
    <location>
        <begin position="364"/>
        <end position="387"/>
    </location>
</feature>
<dbReference type="RefSeq" id="YP_002518538.1">
    <property type="nucleotide sequence ID" value="NC_011916.1"/>
</dbReference>
<dbReference type="OrthoDB" id="2414439at2"/>
<dbReference type="PhylomeDB" id="A0A0H3CBL2"/>
<dbReference type="PANTHER" id="PTHR42718">
    <property type="entry name" value="MAJOR FACILITATOR SUPERFAMILY MULTIDRUG TRANSPORTER MFSC"/>
    <property type="match status" value="1"/>
</dbReference>
<feature type="transmembrane region" description="Helical" evidence="6">
    <location>
        <begin position="108"/>
        <end position="132"/>
    </location>
</feature>
<feature type="transmembrane region" description="Helical" evidence="6">
    <location>
        <begin position="53"/>
        <end position="71"/>
    </location>
</feature>
<organism evidence="8 9">
    <name type="scientific">Caulobacter vibrioides (strain NA1000 / CB15N)</name>
    <name type="common">Caulobacter crescentus</name>
    <dbReference type="NCBI Taxonomy" id="565050"/>
    <lineage>
        <taxon>Bacteria</taxon>
        <taxon>Pseudomonadati</taxon>
        <taxon>Pseudomonadota</taxon>
        <taxon>Alphaproteobacteria</taxon>
        <taxon>Caulobacterales</taxon>
        <taxon>Caulobacteraceae</taxon>
        <taxon>Caulobacter</taxon>
    </lineage>
</organism>
<keyword evidence="3 6" id="KW-0812">Transmembrane</keyword>
<feature type="transmembrane region" description="Helical" evidence="6">
    <location>
        <begin position="144"/>
        <end position="165"/>
    </location>
</feature>
<proteinExistence type="predicted"/>
<feature type="transmembrane region" description="Helical" evidence="6">
    <location>
        <begin position="83"/>
        <end position="102"/>
    </location>
</feature>
<keyword evidence="4 6" id="KW-1133">Transmembrane helix</keyword>
<dbReference type="Gene3D" id="1.20.1250.20">
    <property type="entry name" value="MFS general substrate transporter like domains"/>
    <property type="match status" value="2"/>
</dbReference>
<keyword evidence="5 6" id="KW-0472">Membrane</keyword>
<evidence type="ECO:0000256" key="2">
    <source>
        <dbReference type="ARBA" id="ARBA00022448"/>
    </source>
</evidence>
<dbReference type="CDD" id="cd17321">
    <property type="entry name" value="MFS_MMR_MDR_like"/>
    <property type="match status" value="1"/>
</dbReference>
<dbReference type="InterPro" id="IPR036259">
    <property type="entry name" value="MFS_trans_sf"/>
</dbReference>
<feature type="domain" description="Major facilitator superfamily (MFS) profile" evidence="7">
    <location>
        <begin position="17"/>
        <end position="454"/>
    </location>
</feature>
<feature type="transmembrane region" description="Helical" evidence="6">
    <location>
        <begin position="408"/>
        <end position="427"/>
    </location>
</feature>
<evidence type="ECO:0000259" key="7">
    <source>
        <dbReference type="PROSITE" id="PS50850"/>
    </source>
</evidence>
<dbReference type="PROSITE" id="PS50850">
    <property type="entry name" value="MFS"/>
    <property type="match status" value="1"/>
</dbReference>
<comment type="subcellular location">
    <subcellularLocation>
        <location evidence="1">Membrane</location>
        <topology evidence="1">Multi-pass membrane protein</topology>
    </subcellularLocation>
</comment>
<keyword evidence="2" id="KW-0813">Transport</keyword>
<dbReference type="AlphaFoldDB" id="A0A0H3CBL2"/>
<dbReference type="GeneID" id="7331003"/>
<dbReference type="GO" id="GO:0022857">
    <property type="term" value="F:transmembrane transporter activity"/>
    <property type="evidence" value="ECO:0007669"/>
    <property type="project" value="InterPro"/>
</dbReference>
<name>A0A0H3CBL2_CAUVN</name>
<dbReference type="Pfam" id="PF07690">
    <property type="entry name" value="MFS_1"/>
    <property type="match status" value="1"/>
</dbReference>
<dbReference type="SMR" id="A0A0H3CBL2"/>
<feature type="transmembrane region" description="Helical" evidence="6">
    <location>
        <begin position="171"/>
        <end position="194"/>
    </location>
</feature>
<feature type="transmembrane region" description="Helical" evidence="6">
    <location>
        <begin position="332"/>
        <end position="352"/>
    </location>
</feature>
<evidence type="ECO:0000256" key="3">
    <source>
        <dbReference type="ARBA" id="ARBA00022692"/>
    </source>
</evidence>
<dbReference type="InterPro" id="IPR011701">
    <property type="entry name" value="MFS"/>
</dbReference>
<accession>A0A0H3CBL2</accession>
<evidence type="ECO:0000256" key="6">
    <source>
        <dbReference type="SAM" id="Phobius"/>
    </source>
</evidence>
<evidence type="ECO:0000256" key="5">
    <source>
        <dbReference type="ARBA" id="ARBA00023136"/>
    </source>
</evidence>
<sequence length="469" mass="47307">MSRPMIASSPAPRLGWVTAAASFGFFVTQLDVTIVNVALDAIGRTFAAPTAQLQWLVDAYVLALAAMLLSAGAIGDRIGPKRAFVWGLVLFGVASAICGLAAGPLSLIVARAAQGATGALLIPPSLALIAHAAHGDDRRRASAVGWWTAAGGVSIAAGPVLGGLLVETLGWRWVFFVNLPICLLGAILTQIVAPPTPPKPAAPPDLTGQVLAVAAVTLVVGALIEGGHRGWRAWPAGALVAGLGLLGLFLRHQRRAVHPVMPLAAFARRPAWLAVVVGSALNFTYYGMIFVLGLYMLRALDWPPGKAGLAFLPLTATFIVSNLASGRLVSRLGARAVTAGGVVVAACGYALTARLGAESGMLEMLPGFALIPGGMGLAIPALTSGLLASVDRHEAGAASGALNACRQVGGAAGVAIFGALASVDAVAGVRSSGIASAAMLLGAAAIVLLPRGGKSHPSSSANAEAQIHP</sequence>
<dbReference type="HOGENOM" id="CLU_000960_28_2_5"/>
<dbReference type="EMBL" id="CP001340">
    <property type="protein sequence ID" value="ACL96630.1"/>
    <property type="molecule type" value="Genomic_DNA"/>
</dbReference>
<dbReference type="SUPFAM" id="SSF103473">
    <property type="entry name" value="MFS general substrate transporter"/>
    <property type="match status" value="1"/>
</dbReference>
<protein>
    <submittedName>
        <fullName evidence="8">Major facilitator superfamily transporter</fullName>
    </submittedName>
</protein>
<feature type="transmembrane region" description="Helical" evidence="6">
    <location>
        <begin position="230"/>
        <end position="250"/>
    </location>
</feature>
<feature type="transmembrane region" description="Helical" evidence="6">
    <location>
        <begin position="433"/>
        <end position="450"/>
    </location>
</feature>
<dbReference type="GO" id="GO:0016020">
    <property type="term" value="C:membrane"/>
    <property type="evidence" value="ECO:0007669"/>
    <property type="project" value="UniProtKB-SubCell"/>
</dbReference>
<dbReference type="RefSeq" id="WP_010920905.1">
    <property type="nucleotide sequence ID" value="NC_011916.1"/>
</dbReference>
<feature type="transmembrane region" description="Helical" evidence="6">
    <location>
        <begin position="271"/>
        <end position="295"/>
    </location>
</feature>
<dbReference type="PANTHER" id="PTHR42718:SF9">
    <property type="entry name" value="MAJOR FACILITATOR SUPERFAMILY MULTIDRUG TRANSPORTER MFSC"/>
    <property type="match status" value="1"/>
</dbReference>
<evidence type="ECO:0000313" key="9">
    <source>
        <dbReference type="Proteomes" id="UP000001364"/>
    </source>
</evidence>
<evidence type="ECO:0000256" key="1">
    <source>
        <dbReference type="ARBA" id="ARBA00004141"/>
    </source>
</evidence>
<gene>
    <name evidence="8" type="ordered locus">CCNA_03165</name>
</gene>
<feature type="transmembrane region" description="Helical" evidence="6">
    <location>
        <begin position="206"/>
        <end position="224"/>
    </location>
</feature>
<dbReference type="InterPro" id="IPR020846">
    <property type="entry name" value="MFS_dom"/>
</dbReference>
<evidence type="ECO:0000256" key="4">
    <source>
        <dbReference type="ARBA" id="ARBA00022989"/>
    </source>
</evidence>
<reference evidence="8 9" key="1">
    <citation type="journal article" date="2010" name="J. Bacteriol.">
        <title>The genetic basis of laboratory adaptation in Caulobacter crescentus.</title>
        <authorList>
            <person name="Marks M.E."/>
            <person name="Castro-Rojas C.M."/>
            <person name="Teiling C."/>
            <person name="Du L."/>
            <person name="Kapatral V."/>
            <person name="Walunas T.L."/>
            <person name="Crosson S."/>
        </authorList>
    </citation>
    <scope>NUCLEOTIDE SEQUENCE [LARGE SCALE GENOMIC DNA]</scope>
    <source>
        <strain evidence="9">NA1000 / CB15N</strain>
    </source>
</reference>
<dbReference type="Proteomes" id="UP000001364">
    <property type="component" value="Chromosome"/>
</dbReference>